<comment type="caution">
    <text evidence="1">The sequence shown here is derived from an EMBL/GenBank/DDBJ whole genome shotgun (WGS) entry which is preliminary data.</text>
</comment>
<name>A0ACB9ZNA9_CATRO</name>
<reference evidence="2" key="1">
    <citation type="journal article" date="2023" name="Nat. Plants">
        <title>Single-cell RNA sequencing provides a high-resolution roadmap for understanding the multicellular compartmentation of specialized metabolism.</title>
        <authorList>
            <person name="Sun S."/>
            <person name="Shen X."/>
            <person name="Li Y."/>
            <person name="Li Y."/>
            <person name="Wang S."/>
            <person name="Li R."/>
            <person name="Zhang H."/>
            <person name="Shen G."/>
            <person name="Guo B."/>
            <person name="Wei J."/>
            <person name="Xu J."/>
            <person name="St-Pierre B."/>
            <person name="Chen S."/>
            <person name="Sun C."/>
        </authorList>
    </citation>
    <scope>NUCLEOTIDE SEQUENCE [LARGE SCALE GENOMIC DNA]</scope>
</reference>
<accession>A0ACB9ZNA9</accession>
<dbReference type="Proteomes" id="UP001060085">
    <property type="component" value="Linkage Group LG08"/>
</dbReference>
<gene>
    <name evidence="1" type="ORF">M9H77_35179</name>
</gene>
<protein>
    <submittedName>
        <fullName evidence="1">Uncharacterized protein</fullName>
    </submittedName>
</protein>
<evidence type="ECO:0000313" key="1">
    <source>
        <dbReference type="EMBL" id="KAI5649174.1"/>
    </source>
</evidence>
<evidence type="ECO:0000313" key="2">
    <source>
        <dbReference type="Proteomes" id="UP001060085"/>
    </source>
</evidence>
<keyword evidence="2" id="KW-1185">Reference proteome</keyword>
<organism evidence="1 2">
    <name type="scientific">Catharanthus roseus</name>
    <name type="common">Madagascar periwinkle</name>
    <name type="synonym">Vinca rosea</name>
    <dbReference type="NCBI Taxonomy" id="4058"/>
    <lineage>
        <taxon>Eukaryota</taxon>
        <taxon>Viridiplantae</taxon>
        <taxon>Streptophyta</taxon>
        <taxon>Embryophyta</taxon>
        <taxon>Tracheophyta</taxon>
        <taxon>Spermatophyta</taxon>
        <taxon>Magnoliopsida</taxon>
        <taxon>eudicotyledons</taxon>
        <taxon>Gunneridae</taxon>
        <taxon>Pentapetalae</taxon>
        <taxon>asterids</taxon>
        <taxon>lamiids</taxon>
        <taxon>Gentianales</taxon>
        <taxon>Apocynaceae</taxon>
        <taxon>Rauvolfioideae</taxon>
        <taxon>Vinceae</taxon>
        <taxon>Catharanthinae</taxon>
        <taxon>Catharanthus</taxon>
    </lineage>
</organism>
<proteinExistence type="predicted"/>
<sequence length="113" mass="12580">MLNWSCARLVALNQAKKIHIYADKNGFQEALPVNNALIHMYAMCGSLCNRSFWSDGHAVLVEEGLHINAPEVVENTPEAPNVATCLLVKSTASLWMNLLQSSFWKFILIMMGS</sequence>
<dbReference type="EMBL" id="CM044708">
    <property type="protein sequence ID" value="KAI5649174.1"/>
    <property type="molecule type" value="Genomic_DNA"/>
</dbReference>